<proteinExistence type="predicted"/>
<dbReference type="EMBL" id="CP042161">
    <property type="protein sequence ID" value="QDS35234.1"/>
    <property type="molecule type" value="Genomic_DNA"/>
</dbReference>
<reference evidence="1 2" key="1">
    <citation type="submission" date="2019-07" db="EMBL/GenBank/DDBJ databases">
        <title>Characterization of Brevibacillus brevis HK544, as a potential biocontrol agent.</title>
        <authorList>
            <person name="Kim H."/>
        </authorList>
    </citation>
    <scope>NUCLEOTIDE SEQUENCE [LARGE SCALE GENOMIC DNA]</scope>
    <source>
        <strain evidence="1 2">HK544</strain>
    </source>
</reference>
<sequence length="122" mass="13673">MIGPYGVEYEKYAGEIYVSKQNGKRKQGFNVAQLKPDGELRILGYTSRDEALGKTLEEGVRGILKSYGWFDHVISRMMAEADEIATCTVCGGDYHERDVNLIDYEDDVCIVCEPKFKATPPA</sequence>
<accession>A0A517I8L7</accession>
<dbReference type="Proteomes" id="UP000317713">
    <property type="component" value="Chromosome"/>
</dbReference>
<gene>
    <name evidence="1" type="ORF">FPS98_15170</name>
</gene>
<protein>
    <submittedName>
        <fullName evidence="1">Uncharacterized protein</fullName>
    </submittedName>
</protein>
<evidence type="ECO:0000313" key="1">
    <source>
        <dbReference type="EMBL" id="QDS35234.1"/>
    </source>
</evidence>
<name>A0A517I8L7_BREBE</name>
<dbReference type="RefSeq" id="WP_144616885.1">
    <property type="nucleotide sequence ID" value="NZ_CP042161.1"/>
</dbReference>
<organism evidence="1 2">
    <name type="scientific">Brevibacillus brevis</name>
    <name type="common">Bacillus brevis</name>
    <dbReference type="NCBI Taxonomy" id="1393"/>
    <lineage>
        <taxon>Bacteria</taxon>
        <taxon>Bacillati</taxon>
        <taxon>Bacillota</taxon>
        <taxon>Bacilli</taxon>
        <taxon>Bacillales</taxon>
        <taxon>Paenibacillaceae</taxon>
        <taxon>Brevibacillus</taxon>
    </lineage>
</organism>
<dbReference type="AlphaFoldDB" id="A0A517I8L7"/>
<evidence type="ECO:0000313" key="2">
    <source>
        <dbReference type="Proteomes" id="UP000317713"/>
    </source>
</evidence>